<dbReference type="Proteomes" id="UP000078544">
    <property type="component" value="Unassembled WGS sequence"/>
</dbReference>
<feature type="compositionally biased region" description="Low complexity" evidence="5">
    <location>
        <begin position="277"/>
        <end position="289"/>
    </location>
</feature>
<dbReference type="InterPro" id="IPR050241">
    <property type="entry name" value="NAD-cap_RNA_hydrolase_NudC"/>
</dbReference>
<feature type="region of interest" description="Disordered" evidence="5">
    <location>
        <begin position="277"/>
        <end position="296"/>
    </location>
</feature>
<proteinExistence type="predicted"/>
<feature type="region of interest" description="Disordered" evidence="5">
    <location>
        <begin position="211"/>
        <end position="237"/>
    </location>
</feature>
<evidence type="ECO:0000256" key="4">
    <source>
        <dbReference type="ARBA" id="ARBA00022842"/>
    </source>
</evidence>
<dbReference type="GO" id="GO:0005829">
    <property type="term" value="C:cytosol"/>
    <property type="evidence" value="ECO:0007669"/>
    <property type="project" value="TreeGrafter"/>
</dbReference>
<dbReference type="EMBL" id="AZGY01000003">
    <property type="protein sequence ID" value="KZZ99483.1"/>
    <property type="molecule type" value="Genomic_DNA"/>
</dbReference>
<dbReference type="SUPFAM" id="SSF55811">
    <property type="entry name" value="Nudix"/>
    <property type="match status" value="1"/>
</dbReference>
<dbReference type="OrthoDB" id="276276at2759"/>
<accession>A0A168F506</accession>
<dbReference type="Pfam" id="PF00293">
    <property type="entry name" value="NUDIX"/>
    <property type="match status" value="1"/>
</dbReference>
<comment type="cofactor">
    <cofactor evidence="1">
        <name>Mg(2+)</name>
        <dbReference type="ChEBI" id="CHEBI:18420"/>
    </cofactor>
</comment>
<feature type="compositionally biased region" description="Low complexity" evidence="5">
    <location>
        <begin position="11"/>
        <end position="39"/>
    </location>
</feature>
<dbReference type="GO" id="GO:0005777">
    <property type="term" value="C:peroxisome"/>
    <property type="evidence" value="ECO:0007669"/>
    <property type="project" value="TreeGrafter"/>
</dbReference>
<dbReference type="PANTHER" id="PTHR42904:SF1">
    <property type="entry name" value="NUCLEOSIDE DIPHOSPHATE-LINKED MOIETY X MOTIF 17"/>
    <property type="match status" value="1"/>
</dbReference>
<keyword evidence="3 7" id="KW-0378">Hydrolase</keyword>
<name>A0A168F506_9HYPO</name>
<dbReference type="PANTHER" id="PTHR42904">
    <property type="entry name" value="NUDIX HYDROLASE, NUDC SUBFAMILY"/>
    <property type="match status" value="1"/>
</dbReference>
<comment type="caution">
    <text evidence="7">The sequence shown here is derived from an EMBL/GenBank/DDBJ whole genome shotgun (WGS) entry which is preliminary data.</text>
</comment>
<dbReference type="GO" id="GO:0035529">
    <property type="term" value="F:NADH pyrophosphatase activity"/>
    <property type="evidence" value="ECO:0007669"/>
    <property type="project" value="TreeGrafter"/>
</dbReference>
<feature type="domain" description="Nudix hydrolase" evidence="6">
    <location>
        <begin position="105"/>
        <end position="291"/>
    </location>
</feature>
<evidence type="ECO:0000256" key="1">
    <source>
        <dbReference type="ARBA" id="ARBA00001946"/>
    </source>
</evidence>
<dbReference type="GO" id="GO:0006742">
    <property type="term" value="P:NADP+ catabolic process"/>
    <property type="evidence" value="ECO:0007669"/>
    <property type="project" value="TreeGrafter"/>
</dbReference>
<keyword evidence="2" id="KW-0479">Metal-binding</keyword>
<gene>
    <name evidence="7" type="ORF">AAL_02055</name>
</gene>
<evidence type="ECO:0000313" key="7">
    <source>
        <dbReference type="EMBL" id="KZZ99483.1"/>
    </source>
</evidence>
<feature type="region of interest" description="Disordered" evidence="5">
    <location>
        <begin position="83"/>
        <end position="128"/>
    </location>
</feature>
<dbReference type="GO" id="GO:0046872">
    <property type="term" value="F:metal ion binding"/>
    <property type="evidence" value="ECO:0007669"/>
    <property type="project" value="UniProtKB-KW"/>
</dbReference>
<dbReference type="Gene3D" id="3.90.79.10">
    <property type="entry name" value="Nucleoside Triphosphate Pyrophosphohydrolase"/>
    <property type="match status" value="1"/>
</dbReference>
<dbReference type="CDD" id="cd02883">
    <property type="entry name" value="NUDIX_Hydrolase"/>
    <property type="match status" value="1"/>
</dbReference>
<dbReference type="InterPro" id="IPR015797">
    <property type="entry name" value="NUDIX_hydrolase-like_dom_sf"/>
</dbReference>
<sequence length="321" mass="34581">MGENNAPPDPSSAARPAPGRAPGGSLPPSSSTTTTTTAPGAPPPRFTFTHDASLSRFAVPKAEYLSARDLPWDGIATGALVFSSSSSSSGAPSSDDLLSTPASSSTGSASSGVYCSPSLSRPQPQQQQKRVLLVQRAAHDSWPLRWEPPGGAVDAADASILHGCARELWEETGLRAVHFARLVGKPGGEALLNSKRTRTFGKFLFVVHVAPTPPPPLPLRDGEDQQQQQQQQQGHHGDVEELLQLLQLPRVTLDPNEHADHVWATRDEVRRGQVGELEVGEEGQQQQRQQRPRRIEVVSENTRNLVLQSFEGQSCREEQAA</sequence>
<dbReference type="GO" id="GO:0019677">
    <property type="term" value="P:NAD+ catabolic process"/>
    <property type="evidence" value="ECO:0007669"/>
    <property type="project" value="TreeGrafter"/>
</dbReference>
<dbReference type="InterPro" id="IPR000086">
    <property type="entry name" value="NUDIX_hydrolase_dom"/>
</dbReference>
<evidence type="ECO:0000259" key="6">
    <source>
        <dbReference type="PROSITE" id="PS51462"/>
    </source>
</evidence>
<keyword evidence="8" id="KW-1185">Reference proteome</keyword>
<evidence type="ECO:0000256" key="2">
    <source>
        <dbReference type="ARBA" id="ARBA00022723"/>
    </source>
</evidence>
<protein>
    <submittedName>
        <fullName evidence="7">NUDIX hydrolase domain-like protein</fullName>
    </submittedName>
</protein>
<evidence type="ECO:0000256" key="5">
    <source>
        <dbReference type="SAM" id="MobiDB-lite"/>
    </source>
</evidence>
<evidence type="ECO:0000313" key="8">
    <source>
        <dbReference type="Proteomes" id="UP000078544"/>
    </source>
</evidence>
<dbReference type="PROSITE" id="PS51462">
    <property type="entry name" value="NUDIX"/>
    <property type="match status" value="1"/>
</dbReference>
<keyword evidence="4" id="KW-0460">Magnesium</keyword>
<evidence type="ECO:0000256" key="3">
    <source>
        <dbReference type="ARBA" id="ARBA00022801"/>
    </source>
</evidence>
<dbReference type="AlphaFoldDB" id="A0A168F506"/>
<feature type="region of interest" description="Disordered" evidence="5">
    <location>
        <begin position="1"/>
        <end position="49"/>
    </location>
</feature>
<reference evidence="7 8" key="1">
    <citation type="journal article" date="2016" name="Genome Biol. Evol.">
        <title>Divergent and convergent evolution of fungal pathogenicity.</title>
        <authorList>
            <person name="Shang Y."/>
            <person name="Xiao G."/>
            <person name="Zheng P."/>
            <person name="Cen K."/>
            <person name="Zhan S."/>
            <person name="Wang C."/>
        </authorList>
    </citation>
    <scope>NUCLEOTIDE SEQUENCE [LARGE SCALE GENOMIC DNA]</scope>
    <source>
        <strain evidence="7 8">RCEF 2490</strain>
    </source>
</reference>
<organism evidence="7 8">
    <name type="scientific">Moelleriella libera RCEF 2490</name>
    <dbReference type="NCBI Taxonomy" id="1081109"/>
    <lineage>
        <taxon>Eukaryota</taxon>
        <taxon>Fungi</taxon>
        <taxon>Dikarya</taxon>
        <taxon>Ascomycota</taxon>
        <taxon>Pezizomycotina</taxon>
        <taxon>Sordariomycetes</taxon>
        <taxon>Hypocreomycetidae</taxon>
        <taxon>Hypocreales</taxon>
        <taxon>Clavicipitaceae</taxon>
        <taxon>Moelleriella</taxon>
    </lineage>
</organism>